<dbReference type="CTD" id="4509"/>
<dbReference type="EMBL" id="JN619346">
    <property type="protein sequence ID" value="AEQ93873.1"/>
    <property type="molecule type" value="Genomic_DNA"/>
</dbReference>
<feature type="transmembrane region" description="Helical" evidence="1">
    <location>
        <begin position="6"/>
        <end position="25"/>
    </location>
</feature>
<keyword evidence="1" id="KW-1133">Transmembrane helix</keyword>
<name>G8HQW5_9EUPU</name>
<sequence length="50" mass="5542">MPQLAPTLGYLVFFFILGSFSYLVISNSKTTISPKVPSSKQTLKNGPQFF</sequence>
<accession>G8HQW5</accession>
<geneLocation type="mitochondrion" evidence="2"/>
<keyword evidence="1" id="KW-0812">Transmembrane</keyword>
<evidence type="ECO:0000313" key="2">
    <source>
        <dbReference type="EMBL" id="AEQ93873.1"/>
    </source>
</evidence>
<keyword evidence="1" id="KW-0472">Membrane</keyword>
<evidence type="ECO:0000256" key="1">
    <source>
        <dbReference type="SAM" id="Phobius"/>
    </source>
</evidence>
<keyword evidence="2" id="KW-0496">Mitochondrion</keyword>
<protein>
    <submittedName>
        <fullName evidence="2">ATP synthase subunit 8</fullName>
    </submittedName>
</protein>
<dbReference type="RefSeq" id="YP_004934954.1">
    <property type="nucleotide sequence ID" value="NC_016181.1"/>
</dbReference>
<proteinExistence type="predicted"/>
<dbReference type="AlphaFoldDB" id="G8HQW5"/>
<reference evidence="2" key="2">
    <citation type="submission" date="2011-08" db="EMBL/GenBank/DDBJ databases">
        <authorList>
            <person name="Dayrat B."/>
        </authorList>
    </citation>
    <scope>NUCLEOTIDE SEQUENCE</scope>
</reference>
<reference evidence="2" key="1">
    <citation type="journal article" date="2011" name="BMC Evol. Biol.">
        <title>Ten new complete mitochondrial genomes of pulmonates (Mollusca: Gastropoda) and their impact on phylogenetic relationships.</title>
        <authorList>
            <person name="White T.R."/>
            <person name="Conrad M.M."/>
            <person name="Tseng R."/>
            <person name="Balayan S."/>
            <person name="Golding R."/>
            <person name="de Frias Martins A.M."/>
            <person name="Dayrat B.A."/>
        </authorList>
    </citation>
    <scope>NUCLEOTIDE SEQUENCE</scope>
</reference>
<gene>
    <name evidence="2" type="primary">atp8</name>
</gene>
<dbReference type="GeneID" id="11341145"/>
<organism evidence="2">
    <name type="scientific">Peronia peronii</name>
    <dbReference type="NCBI Taxonomy" id="999236"/>
    <lineage>
        <taxon>Eukaryota</taxon>
        <taxon>Metazoa</taxon>
        <taxon>Spiralia</taxon>
        <taxon>Lophotrochozoa</taxon>
        <taxon>Mollusca</taxon>
        <taxon>Gastropoda</taxon>
        <taxon>Heterobranchia</taxon>
        <taxon>Euthyneura</taxon>
        <taxon>Panpulmonata</taxon>
        <taxon>Eupulmonata</taxon>
        <taxon>Systellommatophora</taxon>
        <taxon>Onchidioidea</taxon>
        <taxon>Onchidiidae</taxon>
        <taxon>Peronia</taxon>
    </lineage>
</organism>